<dbReference type="GO" id="GO:0003700">
    <property type="term" value="F:DNA-binding transcription factor activity"/>
    <property type="evidence" value="ECO:0007669"/>
    <property type="project" value="InterPro"/>
</dbReference>
<dbReference type="RefSeq" id="WP_343048563.1">
    <property type="nucleotide sequence ID" value="NZ_JACCFW010000001.1"/>
</dbReference>
<dbReference type="EMBL" id="JACCFW010000001">
    <property type="protein sequence ID" value="NYJ76187.1"/>
    <property type="molecule type" value="Genomic_DNA"/>
</dbReference>
<keyword evidence="1 3" id="KW-0238">DNA-binding</keyword>
<dbReference type="Pfam" id="PF13411">
    <property type="entry name" value="MerR_1"/>
    <property type="match status" value="1"/>
</dbReference>
<dbReference type="SUPFAM" id="SSF46955">
    <property type="entry name" value="Putative DNA-binding domain"/>
    <property type="match status" value="1"/>
</dbReference>
<dbReference type="GO" id="GO:0003677">
    <property type="term" value="F:DNA binding"/>
    <property type="evidence" value="ECO:0007669"/>
    <property type="project" value="UniProtKB-KW"/>
</dbReference>
<dbReference type="PROSITE" id="PS50937">
    <property type="entry name" value="HTH_MERR_2"/>
    <property type="match status" value="1"/>
</dbReference>
<evidence type="ECO:0000313" key="3">
    <source>
        <dbReference type="EMBL" id="NYJ76187.1"/>
    </source>
</evidence>
<reference evidence="3 4" key="1">
    <citation type="submission" date="2020-07" db="EMBL/GenBank/DDBJ databases">
        <title>Sequencing the genomes of 1000 actinobacteria strains.</title>
        <authorList>
            <person name="Klenk H.-P."/>
        </authorList>
    </citation>
    <scope>NUCLEOTIDE SEQUENCE [LARGE SCALE GENOMIC DNA]</scope>
    <source>
        <strain evidence="3 4">DSM 29531</strain>
    </source>
</reference>
<evidence type="ECO:0000313" key="4">
    <source>
        <dbReference type="Proteomes" id="UP000571817"/>
    </source>
</evidence>
<keyword evidence="4" id="KW-1185">Reference proteome</keyword>
<evidence type="ECO:0000259" key="2">
    <source>
        <dbReference type="PROSITE" id="PS50937"/>
    </source>
</evidence>
<feature type="domain" description="HTH merR-type" evidence="2">
    <location>
        <begin position="1"/>
        <end position="70"/>
    </location>
</feature>
<dbReference type="CDD" id="cd01109">
    <property type="entry name" value="HTH_YyaN"/>
    <property type="match status" value="1"/>
</dbReference>
<name>A0A853DHM5_9MICO</name>
<protein>
    <submittedName>
        <fullName evidence="3">DNA-binding transcriptional MerR regulator</fullName>
    </submittedName>
</protein>
<comment type="caution">
    <text evidence="3">The sequence shown here is derived from an EMBL/GenBank/DDBJ whole genome shotgun (WGS) entry which is preliminary data.</text>
</comment>
<sequence length="132" mass="15005">MSIAEAARLSGVSVHTLRYYERSGMMPTTPMRTSGGTRRYGSAELEWIHTCKKLRSLGMSTDLIRRYVDLVRAGPGNEADRLHLLEAQRERVLAQQAQLSMDLEMINGKIQAYRERLEQGSADKIWSVPREP</sequence>
<gene>
    <name evidence="3" type="ORF">HNR15_003150</name>
</gene>
<dbReference type="AlphaFoldDB" id="A0A853DHM5"/>
<dbReference type="InterPro" id="IPR009061">
    <property type="entry name" value="DNA-bd_dom_put_sf"/>
</dbReference>
<evidence type="ECO:0000256" key="1">
    <source>
        <dbReference type="ARBA" id="ARBA00023125"/>
    </source>
</evidence>
<dbReference type="SMART" id="SM00422">
    <property type="entry name" value="HTH_MERR"/>
    <property type="match status" value="1"/>
</dbReference>
<dbReference type="PANTHER" id="PTHR30204:SF98">
    <property type="entry name" value="HTH-TYPE TRANSCRIPTIONAL REGULATOR ADHR"/>
    <property type="match status" value="1"/>
</dbReference>
<dbReference type="InterPro" id="IPR047057">
    <property type="entry name" value="MerR_fam"/>
</dbReference>
<dbReference type="PANTHER" id="PTHR30204">
    <property type="entry name" value="REDOX-CYCLING DRUG-SENSING TRANSCRIPTIONAL ACTIVATOR SOXR"/>
    <property type="match status" value="1"/>
</dbReference>
<dbReference type="PROSITE" id="PS00552">
    <property type="entry name" value="HTH_MERR_1"/>
    <property type="match status" value="1"/>
</dbReference>
<dbReference type="Gene3D" id="1.10.1660.10">
    <property type="match status" value="1"/>
</dbReference>
<dbReference type="InterPro" id="IPR000551">
    <property type="entry name" value="MerR-type_HTH_dom"/>
</dbReference>
<dbReference type="Proteomes" id="UP000571817">
    <property type="component" value="Unassembled WGS sequence"/>
</dbReference>
<proteinExistence type="predicted"/>
<organism evidence="3 4">
    <name type="scientific">Allobranchiibius huperziae</name>
    <dbReference type="NCBI Taxonomy" id="1874116"/>
    <lineage>
        <taxon>Bacteria</taxon>
        <taxon>Bacillati</taxon>
        <taxon>Actinomycetota</taxon>
        <taxon>Actinomycetes</taxon>
        <taxon>Micrococcales</taxon>
        <taxon>Dermacoccaceae</taxon>
        <taxon>Allobranchiibius</taxon>
    </lineage>
</organism>
<accession>A0A853DHM5</accession>